<dbReference type="InterPro" id="IPR050775">
    <property type="entry name" value="FAD-binding_Monooxygenases"/>
</dbReference>
<evidence type="ECO:0000256" key="1">
    <source>
        <dbReference type="ARBA" id="ARBA00001974"/>
    </source>
</evidence>
<dbReference type="EC" id="1.14.13.-" evidence="8"/>
<evidence type="ECO:0000313" key="9">
    <source>
        <dbReference type="Proteomes" id="UP001251857"/>
    </source>
</evidence>
<keyword evidence="9" id="KW-1185">Reference proteome</keyword>
<proteinExistence type="inferred from homology"/>
<evidence type="ECO:0000256" key="7">
    <source>
        <dbReference type="ARBA" id="ARBA00023033"/>
    </source>
</evidence>
<comment type="cofactor">
    <cofactor evidence="1">
        <name>FAD</name>
        <dbReference type="ChEBI" id="CHEBI:57692"/>
    </cofactor>
</comment>
<name>A0ABU3BYW0_9GAMM</name>
<comment type="caution">
    <text evidence="8">The sequence shown here is derived from an EMBL/GenBank/DDBJ whole genome shotgun (WGS) entry which is preliminary data.</text>
</comment>
<evidence type="ECO:0000256" key="3">
    <source>
        <dbReference type="ARBA" id="ARBA00022630"/>
    </source>
</evidence>
<evidence type="ECO:0000256" key="6">
    <source>
        <dbReference type="ARBA" id="ARBA00023002"/>
    </source>
</evidence>
<dbReference type="EMBL" id="JAVRIB010000005">
    <property type="protein sequence ID" value="MDT0634488.1"/>
    <property type="molecule type" value="Genomic_DNA"/>
</dbReference>
<dbReference type="Pfam" id="PF00743">
    <property type="entry name" value="FMO-like"/>
    <property type="match status" value="1"/>
</dbReference>
<dbReference type="InterPro" id="IPR036188">
    <property type="entry name" value="FAD/NAD-bd_sf"/>
</dbReference>
<keyword evidence="6 8" id="KW-0560">Oxidoreductase</keyword>
<evidence type="ECO:0000256" key="5">
    <source>
        <dbReference type="ARBA" id="ARBA00022857"/>
    </source>
</evidence>
<reference evidence="8 9" key="1">
    <citation type="submission" date="2023-09" db="EMBL/GenBank/DDBJ databases">
        <authorList>
            <person name="Rey-Velasco X."/>
        </authorList>
    </citation>
    <scope>NUCLEOTIDE SEQUENCE [LARGE SCALE GENOMIC DNA]</scope>
    <source>
        <strain evidence="8 9">W335</strain>
    </source>
</reference>
<evidence type="ECO:0000256" key="2">
    <source>
        <dbReference type="ARBA" id="ARBA00010139"/>
    </source>
</evidence>
<sequence length="534" mass="60084">MAESQRVDAVIIGAGVAGLYQLYRLREQGLHVRVFDAASEVGGTWYWNRYPGARTDSLSHEYQYWFSDELLDEWNWQERFPSQSEIERYLNHVADRFDLRRDITFNTRVDAAHWDEATGQWKISTDTGETVAARFLITCLGPLSAPLVPPFEGHETFTGEIVHTARWPREGVDLAGKRVGVIGTGATGIQVIQTIAAEVEHLTVFQRTANYALPMHNPTYDDNDRAALRARYPAIRSQVHHTFAGFSEDLDERDAADLSPEERRHTLERLYEDGSLKLWIGGFKEVFFDEAINEEISEFVRERIRARIDDPAMAEKLVPTDHGFGTRRVPLETNYFEAYNRDNVDLVDIKAAPIECFTEAGIRTADTEYPLDVIILATGFDAGTGGLTGFDIRGRDGVALADQWSQEIRTTMGLQIHGYPNLFTTSAPFAPASAFCNAPTCLQQQVDWIADCIAYLERQGRRTIEPTPEMEQSWIDHHDELAAMTLIPRTKSWYTGANVAGKQQRLLGYIGGVNAYGQACEDLKAKGYEGFAIA</sequence>
<dbReference type="SUPFAM" id="SSF51905">
    <property type="entry name" value="FAD/NAD(P)-binding domain"/>
    <property type="match status" value="2"/>
</dbReference>
<protein>
    <submittedName>
        <fullName evidence="8">NAD(P)/FAD-dependent oxidoreductase</fullName>
        <ecNumber evidence="8">1.14.13.-</ecNumber>
    </submittedName>
</protein>
<evidence type="ECO:0000256" key="4">
    <source>
        <dbReference type="ARBA" id="ARBA00022827"/>
    </source>
</evidence>
<accession>A0ABU3BYW0</accession>
<dbReference type="GO" id="GO:0016491">
    <property type="term" value="F:oxidoreductase activity"/>
    <property type="evidence" value="ECO:0007669"/>
    <property type="project" value="UniProtKB-KW"/>
</dbReference>
<keyword evidence="4" id="KW-0274">FAD</keyword>
<dbReference type="PANTHER" id="PTHR43098:SF3">
    <property type="entry name" value="L-ORNITHINE N(5)-MONOOXYGENASE-RELATED"/>
    <property type="match status" value="1"/>
</dbReference>
<gene>
    <name evidence="8" type="ORF">RM532_05925</name>
</gene>
<organism evidence="8 9">
    <name type="scientific">Spectribacter hydrogenoxidans</name>
    <dbReference type="NCBI Taxonomy" id="3075608"/>
    <lineage>
        <taxon>Bacteria</taxon>
        <taxon>Pseudomonadati</taxon>
        <taxon>Pseudomonadota</taxon>
        <taxon>Gammaproteobacteria</taxon>
        <taxon>Salinisphaerales</taxon>
        <taxon>Salinisphaeraceae</taxon>
        <taxon>Spectribacter</taxon>
    </lineage>
</organism>
<keyword evidence="7" id="KW-0503">Monooxygenase</keyword>
<dbReference type="Proteomes" id="UP001251857">
    <property type="component" value="Unassembled WGS sequence"/>
</dbReference>
<comment type="similarity">
    <text evidence="2">Belongs to the FAD-binding monooxygenase family.</text>
</comment>
<evidence type="ECO:0000313" key="8">
    <source>
        <dbReference type="EMBL" id="MDT0634488.1"/>
    </source>
</evidence>
<keyword evidence="3" id="KW-0285">Flavoprotein</keyword>
<dbReference type="Gene3D" id="3.50.50.60">
    <property type="entry name" value="FAD/NAD(P)-binding domain"/>
    <property type="match status" value="2"/>
</dbReference>
<dbReference type="PANTHER" id="PTHR43098">
    <property type="entry name" value="L-ORNITHINE N(5)-MONOOXYGENASE-RELATED"/>
    <property type="match status" value="1"/>
</dbReference>
<dbReference type="InterPro" id="IPR020946">
    <property type="entry name" value="Flavin_mOase-like"/>
</dbReference>
<dbReference type="RefSeq" id="WP_311652267.1">
    <property type="nucleotide sequence ID" value="NZ_JAVRIB010000005.1"/>
</dbReference>
<keyword evidence="5" id="KW-0521">NADP</keyword>